<organism evidence="5 6">
    <name type="scientific">Virgisporangium aliadipatigenens</name>
    <dbReference type="NCBI Taxonomy" id="741659"/>
    <lineage>
        <taxon>Bacteria</taxon>
        <taxon>Bacillati</taxon>
        <taxon>Actinomycetota</taxon>
        <taxon>Actinomycetes</taxon>
        <taxon>Micromonosporales</taxon>
        <taxon>Micromonosporaceae</taxon>
        <taxon>Virgisporangium</taxon>
    </lineage>
</organism>
<comment type="similarity">
    <text evidence="3">Belongs to the acetyltransferase family. RimJ subfamily.</text>
</comment>
<dbReference type="InterPro" id="IPR016181">
    <property type="entry name" value="Acyl_CoA_acyltransferase"/>
</dbReference>
<name>A0A8J4DNC9_9ACTN</name>
<protein>
    <submittedName>
        <fullName evidence="5">Alanine acetyltransferase</fullName>
    </submittedName>
</protein>
<dbReference type="RefSeq" id="WP_203897834.1">
    <property type="nucleotide sequence ID" value="NZ_BOPF01000003.1"/>
</dbReference>
<dbReference type="InterPro" id="IPR000182">
    <property type="entry name" value="GNAT_dom"/>
</dbReference>
<reference evidence="5" key="1">
    <citation type="submission" date="2021-01" db="EMBL/GenBank/DDBJ databases">
        <title>Whole genome shotgun sequence of Virgisporangium aliadipatigenens NBRC 105644.</title>
        <authorList>
            <person name="Komaki H."/>
            <person name="Tamura T."/>
        </authorList>
    </citation>
    <scope>NUCLEOTIDE SEQUENCE</scope>
    <source>
        <strain evidence="5">NBRC 105644</strain>
    </source>
</reference>
<evidence type="ECO:0000256" key="3">
    <source>
        <dbReference type="ARBA" id="ARBA00038502"/>
    </source>
</evidence>
<evidence type="ECO:0000259" key="4">
    <source>
        <dbReference type="PROSITE" id="PS51186"/>
    </source>
</evidence>
<dbReference type="SUPFAM" id="SSF55729">
    <property type="entry name" value="Acyl-CoA N-acyltransferases (Nat)"/>
    <property type="match status" value="1"/>
</dbReference>
<dbReference type="CDD" id="cd04301">
    <property type="entry name" value="NAT_SF"/>
    <property type="match status" value="1"/>
</dbReference>
<gene>
    <name evidence="5" type="primary">rimJ_1</name>
    <name evidence="5" type="ORF">Val02_11600</name>
</gene>
<dbReference type="Proteomes" id="UP000619260">
    <property type="component" value="Unassembled WGS sequence"/>
</dbReference>
<evidence type="ECO:0000256" key="2">
    <source>
        <dbReference type="ARBA" id="ARBA00023315"/>
    </source>
</evidence>
<dbReference type="GO" id="GO:0016747">
    <property type="term" value="F:acyltransferase activity, transferring groups other than amino-acyl groups"/>
    <property type="evidence" value="ECO:0007669"/>
    <property type="project" value="InterPro"/>
</dbReference>
<evidence type="ECO:0000313" key="6">
    <source>
        <dbReference type="Proteomes" id="UP000619260"/>
    </source>
</evidence>
<dbReference type="PROSITE" id="PS51186">
    <property type="entry name" value="GNAT"/>
    <property type="match status" value="1"/>
</dbReference>
<dbReference type="PANTHER" id="PTHR43792">
    <property type="entry name" value="GNAT FAMILY, PUTATIVE (AFU_ORTHOLOGUE AFUA_3G00765)-RELATED-RELATED"/>
    <property type="match status" value="1"/>
</dbReference>
<feature type="domain" description="N-acetyltransferase" evidence="4">
    <location>
        <begin position="6"/>
        <end position="168"/>
    </location>
</feature>
<dbReference type="InterPro" id="IPR051531">
    <property type="entry name" value="N-acetyltransferase"/>
</dbReference>
<comment type="caution">
    <text evidence="5">The sequence shown here is derived from an EMBL/GenBank/DDBJ whole genome shotgun (WGS) entry which is preliminary data.</text>
</comment>
<evidence type="ECO:0000313" key="5">
    <source>
        <dbReference type="EMBL" id="GIJ44274.1"/>
    </source>
</evidence>
<dbReference type="AlphaFoldDB" id="A0A8J4DNC9"/>
<proteinExistence type="inferred from homology"/>
<accession>A0A8J4DNC9</accession>
<keyword evidence="2" id="KW-0012">Acyltransferase</keyword>
<sequence length="176" mass="19728">MPDPAVRLRPLTQEDVAMMRRFVVEPGLIGLDWRGFSDPEAPARRFAEDGYVGPQDGRLIVEVTGEAAGFVSYRAGSVSDVPQHWTIGIALLPEWRGRGVGWRAQSLLCEYLFTHSPAWKIEAGTHPENIAEQRALEKVGFTREATVRAAEFRDGQWRDGVLYGLLRTDPLRSSHE</sequence>
<keyword evidence="6" id="KW-1185">Reference proteome</keyword>
<dbReference type="Pfam" id="PF13302">
    <property type="entry name" value="Acetyltransf_3"/>
    <property type="match status" value="1"/>
</dbReference>
<dbReference type="PANTHER" id="PTHR43792:SF8">
    <property type="entry name" value="[RIBOSOMAL PROTEIN US5]-ALANINE N-ACETYLTRANSFERASE"/>
    <property type="match status" value="1"/>
</dbReference>
<dbReference type="Gene3D" id="3.40.630.30">
    <property type="match status" value="1"/>
</dbReference>
<keyword evidence="1" id="KW-0808">Transferase</keyword>
<evidence type="ECO:0000256" key="1">
    <source>
        <dbReference type="ARBA" id="ARBA00022679"/>
    </source>
</evidence>
<dbReference type="EMBL" id="BOPF01000003">
    <property type="protein sequence ID" value="GIJ44274.1"/>
    <property type="molecule type" value="Genomic_DNA"/>
</dbReference>